<feature type="non-terminal residue" evidence="1">
    <location>
        <position position="86"/>
    </location>
</feature>
<evidence type="ECO:0000313" key="1">
    <source>
        <dbReference type="EMBL" id="MCI48902.1"/>
    </source>
</evidence>
<dbReference type="AlphaFoldDB" id="A0A392SKD9"/>
<accession>A0A392SKD9</accession>
<proteinExistence type="predicted"/>
<comment type="caution">
    <text evidence="1">The sequence shown here is derived from an EMBL/GenBank/DDBJ whole genome shotgun (WGS) entry which is preliminary data.</text>
</comment>
<evidence type="ECO:0000313" key="2">
    <source>
        <dbReference type="Proteomes" id="UP000265520"/>
    </source>
</evidence>
<sequence length="86" mass="9079">TEALLVQVHVASDSPVLSSTGSEVDFVLNGVAAKRKEAAEESIIVAVSINAEKQQDGDVDVHTLARDVLSDTMIPATHKLAQPNVM</sequence>
<dbReference type="Proteomes" id="UP000265520">
    <property type="component" value="Unassembled WGS sequence"/>
</dbReference>
<name>A0A392SKD9_9FABA</name>
<protein>
    <submittedName>
        <fullName evidence="1">Uncharacterized protein</fullName>
    </submittedName>
</protein>
<dbReference type="EMBL" id="LXQA010393140">
    <property type="protein sequence ID" value="MCI48902.1"/>
    <property type="molecule type" value="Genomic_DNA"/>
</dbReference>
<feature type="non-terminal residue" evidence="1">
    <location>
        <position position="1"/>
    </location>
</feature>
<organism evidence="1 2">
    <name type="scientific">Trifolium medium</name>
    <dbReference type="NCBI Taxonomy" id="97028"/>
    <lineage>
        <taxon>Eukaryota</taxon>
        <taxon>Viridiplantae</taxon>
        <taxon>Streptophyta</taxon>
        <taxon>Embryophyta</taxon>
        <taxon>Tracheophyta</taxon>
        <taxon>Spermatophyta</taxon>
        <taxon>Magnoliopsida</taxon>
        <taxon>eudicotyledons</taxon>
        <taxon>Gunneridae</taxon>
        <taxon>Pentapetalae</taxon>
        <taxon>rosids</taxon>
        <taxon>fabids</taxon>
        <taxon>Fabales</taxon>
        <taxon>Fabaceae</taxon>
        <taxon>Papilionoideae</taxon>
        <taxon>50 kb inversion clade</taxon>
        <taxon>NPAAA clade</taxon>
        <taxon>Hologalegina</taxon>
        <taxon>IRL clade</taxon>
        <taxon>Trifolieae</taxon>
        <taxon>Trifolium</taxon>
    </lineage>
</organism>
<keyword evidence="2" id="KW-1185">Reference proteome</keyword>
<reference evidence="1 2" key="1">
    <citation type="journal article" date="2018" name="Front. Plant Sci.">
        <title>Red Clover (Trifolium pratense) and Zigzag Clover (T. medium) - A Picture of Genomic Similarities and Differences.</title>
        <authorList>
            <person name="Dluhosova J."/>
            <person name="Istvanek J."/>
            <person name="Nedelnik J."/>
            <person name="Repkova J."/>
        </authorList>
    </citation>
    <scope>NUCLEOTIDE SEQUENCE [LARGE SCALE GENOMIC DNA]</scope>
    <source>
        <strain evidence="2">cv. 10/8</strain>
        <tissue evidence="1">Leaf</tissue>
    </source>
</reference>